<evidence type="ECO:0000313" key="3">
    <source>
        <dbReference type="EMBL" id="KAF7359582.1"/>
    </source>
</evidence>
<organism evidence="3 4">
    <name type="scientific">Mycena venus</name>
    <dbReference type="NCBI Taxonomy" id="2733690"/>
    <lineage>
        <taxon>Eukaryota</taxon>
        <taxon>Fungi</taxon>
        <taxon>Dikarya</taxon>
        <taxon>Basidiomycota</taxon>
        <taxon>Agaricomycotina</taxon>
        <taxon>Agaricomycetes</taxon>
        <taxon>Agaricomycetidae</taxon>
        <taxon>Agaricales</taxon>
        <taxon>Marasmiineae</taxon>
        <taxon>Mycenaceae</taxon>
        <taxon>Mycena</taxon>
    </lineage>
</organism>
<keyword evidence="4" id="KW-1185">Reference proteome</keyword>
<dbReference type="PANTHER" id="PTHR47718">
    <property type="entry name" value="OS01G0519700 PROTEIN"/>
    <property type="match status" value="1"/>
</dbReference>
<dbReference type="Pfam" id="PF10551">
    <property type="entry name" value="MULE"/>
    <property type="match status" value="1"/>
</dbReference>
<protein>
    <recommendedName>
        <fullName evidence="2">MULE transposase domain-containing protein</fullName>
    </recommendedName>
</protein>
<dbReference type="AlphaFoldDB" id="A0A8H6YI81"/>
<gene>
    <name evidence="3" type="ORF">MVEN_00681900</name>
</gene>
<dbReference type="InterPro" id="IPR018289">
    <property type="entry name" value="MULE_transposase_dom"/>
</dbReference>
<evidence type="ECO:0000256" key="1">
    <source>
        <dbReference type="SAM" id="MobiDB-lite"/>
    </source>
</evidence>
<feature type="region of interest" description="Disordered" evidence="1">
    <location>
        <begin position="486"/>
        <end position="506"/>
    </location>
</feature>
<dbReference type="EMBL" id="JACAZI010000005">
    <property type="protein sequence ID" value="KAF7359582.1"/>
    <property type="molecule type" value="Genomic_DNA"/>
</dbReference>
<accession>A0A8H6YI81</accession>
<dbReference type="PANTHER" id="PTHR47718:SF6">
    <property type="entry name" value="PROTEIN FAR1-RELATED SEQUENCE"/>
    <property type="match status" value="1"/>
</dbReference>
<dbReference type="OrthoDB" id="3032185at2759"/>
<comment type="caution">
    <text evidence="3">The sequence shown here is derived from an EMBL/GenBank/DDBJ whole genome shotgun (WGS) entry which is preliminary data.</text>
</comment>
<reference evidence="3" key="1">
    <citation type="submission" date="2020-05" db="EMBL/GenBank/DDBJ databases">
        <title>Mycena genomes resolve the evolution of fungal bioluminescence.</title>
        <authorList>
            <person name="Tsai I.J."/>
        </authorList>
    </citation>
    <scope>NUCLEOTIDE SEQUENCE</scope>
    <source>
        <strain evidence="3">CCC161011</strain>
    </source>
</reference>
<feature type="domain" description="MULE transposase" evidence="2">
    <location>
        <begin position="664"/>
        <end position="753"/>
    </location>
</feature>
<dbReference type="Gene3D" id="3.40.395.10">
    <property type="entry name" value="Adenoviral Proteinase, Chain A"/>
    <property type="match status" value="1"/>
</dbReference>
<name>A0A8H6YI81_9AGAR</name>
<feature type="compositionally biased region" description="Basic and acidic residues" evidence="1">
    <location>
        <begin position="494"/>
        <end position="506"/>
    </location>
</feature>
<evidence type="ECO:0000313" key="4">
    <source>
        <dbReference type="Proteomes" id="UP000620124"/>
    </source>
</evidence>
<evidence type="ECO:0000259" key="2">
    <source>
        <dbReference type="Pfam" id="PF10551"/>
    </source>
</evidence>
<dbReference type="Proteomes" id="UP000620124">
    <property type="component" value="Unassembled WGS sequence"/>
</dbReference>
<proteinExistence type="predicted"/>
<sequence length="980" mass="109713">MSIPLLSSSNLDTFLDLPICAPIFGFYVTEFPLWKLSCLLGEEWLHEDILNALTELLYFSLAANSPSGAPSTLILPTHCLHDAKYLFDQSPRSFSSNLAALRDRLRTTTVEKIFAFNCASNHYSLYSTTGTPELKHDDSLHLRPDSNVFSVKSSVVPRQAAGSGSCGIAALNFAESRLDTEVGPWETSTSPFFRNRALRDLILYHVTASTTRRGEETYENWVMPCLLNGDSAESPIDHGPVGYNDFNLDAPNTLHPIHRFLGLAEHPLNASPLQNVQEPEPVESMSLLSCAQTADQPQSNTAAFPELLQAPFEYLPTIHSSGIVLDLTGTPEPELGVSDSIIDLCTPSPAPKPMAGKHEAMDIDIIDLTCSPIQPNLARPLPCRALHFLDLKPDPSVSILDPVITLRPHSGSDKENVADQSASKSTALTGPLIPVETVRLGSFYSTFEQGLAAVNARENPRGYLYRIGQTKRGSDQSVRRITERCNHYGPPAATHRDEIDPSDHREGRTIRTNCSAHVNLACIPGGWHVTVIDWTHNHPPYLPVGGHIPRRPTQQQRDLVSQYASRGNFTRSHMSHILQARFPDHLLEPRQITNIINGARKMANEEILALGGDVPSVLSRLRELKEENPRWDWDVKLDGNQVVIALWWQSPEQVDLARRFSDVLINDNTYCRNQYGYPLNIGIIIDNFGKSRNCWYAVHRSEDTETHNWVFRNHLRGAGRPPEVLGSDRHGSLIASASDTLPLTFHLYCLHHLGGNVTTHLRPILGAAWDAFNRDFWVVYRALSPEEFDRKWNELITQYPAAAKYLDEELYSCRSHWAWAWVSNVFTAGVRTTGRAEGENRINKAIGGPKKTFLQLFEGLNKRTQDQTTQDLIQVRQSSRRRHDSNLESLFAGPLKMLRDHAGPLALQTCYKQMQLSLFYSTEVIQRPNEVESWTAYALSSSQEPAFDWMPGEQNGTHFNALGHFLDNEAWSYSAPSSHG</sequence>